<proteinExistence type="inferred from homology"/>
<comment type="similarity">
    <text evidence="1">Belongs to the peptidase M24B family.</text>
</comment>
<dbReference type="GO" id="GO:0046872">
    <property type="term" value="F:metal ion binding"/>
    <property type="evidence" value="ECO:0007669"/>
    <property type="project" value="UniProtKB-KW"/>
</dbReference>
<dbReference type="PANTHER" id="PTHR43763:SF6">
    <property type="entry name" value="XAA-PRO AMINOPEPTIDASE 1"/>
    <property type="match status" value="1"/>
</dbReference>
<keyword evidence="7" id="KW-0031">Aminopeptidase</keyword>
<dbReference type="SUPFAM" id="SSF55920">
    <property type="entry name" value="Creatinase/aminopeptidase"/>
    <property type="match status" value="1"/>
</dbReference>
<evidence type="ECO:0000256" key="2">
    <source>
        <dbReference type="ARBA" id="ARBA00022723"/>
    </source>
</evidence>
<dbReference type="AlphaFoldDB" id="A0A4R2GMI3"/>
<dbReference type="GO" id="GO:0070006">
    <property type="term" value="F:metalloaminopeptidase activity"/>
    <property type="evidence" value="ECO:0007669"/>
    <property type="project" value="InterPro"/>
</dbReference>
<dbReference type="InterPro" id="IPR000994">
    <property type="entry name" value="Pept_M24"/>
</dbReference>
<dbReference type="OrthoDB" id="9806388at2"/>
<comment type="caution">
    <text evidence="7">The sequence shown here is derived from an EMBL/GenBank/DDBJ whole genome shotgun (WGS) entry which is preliminary data.</text>
</comment>
<dbReference type="SUPFAM" id="SSF53092">
    <property type="entry name" value="Creatinase/prolidase N-terminal domain"/>
    <property type="match status" value="2"/>
</dbReference>
<evidence type="ECO:0000259" key="5">
    <source>
        <dbReference type="Pfam" id="PF01321"/>
    </source>
</evidence>
<keyword evidence="7" id="KW-0645">Protease</keyword>
<dbReference type="Pfam" id="PF16189">
    <property type="entry name" value="Creatinase_N_2"/>
    <property type="match status" value="1"/>
</dbReference>
<dbReference type="Pfam" id="PF01321">
    <property type="entry name" value="Creatinase_N"/>
    <property type="match status" value="1"/>
</dbReference>
<dbReference type="InterPro" id="IPR029149">
    <property type="entry name" value="Creatin/AminoP/Spt16_N"/>
</dbReference>
<organism evidence="7 8">
    <name type="scientific">Camelimonas lactis</name>
    <dbReference type="NCBI Taxonomy" id="659006"/>
    <lineage>
        <taxon>Bacteria</taxon>
        <taxon>Pseudomonadati</taxon>
        <taxon>Pseudomonadota</taxon>
        <taxon>Alphaproteobacteria</taxon>
        <taxon>Hyphomicrobiales</taxon>
        <taxon>Chelatococcaceae</taxon>
        <taxon>Camelimonas</taxon>
    </lineage>
</organism>
<reference evidence="7 8" key="1">
    <citation type="submission" date="2019-03" db="EMBL/GenBank/DDBJ databases">
        <title>Genomic Encyclopedia of Type Strains, Phase IV (KMG-IV): sequencing the most valuable type-strain genomes for metagenomic binning, comparative biology and taxonomic classification.</title>
        <authorList>
            <person name="Goeker M."/>
        </authorList>
    </citation>
    <scope>NUCLEOTIDE SEQUENCE [LARGE SCALE GENOMIC DNA]</scope>
    <source>
        <strain evidence="7 8">DSM 22958</strain>
    </source>
</reference>
<evidence type="ECO:0000259" key="6">
    <source>
        <dbReference type="Pfam" id="PF16188"/>
    </source>
</evidence>
<dbReference type="InterPro" id="IPR000587">
    <property type="entry name" value="Creatinase_N"/>
</dbReference>
<keyword evidence="2" id="KW-0479">Metal-binding</keyword>
<evidence type="ECO:0000259" key="4">
    <source>
        <dbReference type="Pfam" id="PF00557"/>
    </source>
</evidence>
<dbReference type="Pfam" id="PF16188">
    <property type="entry name" value="Peptidase_M24_C"/>
    <property type="match status" value="1"/>
</dbReference>
<sequence>MFRAVFQSFDDAANGAAGPGRLAALRAELRRHGFNGFIIPRADEHQGEYVPANAERLAWLTGFTGSAGLALVLEDRAALFVDGRYVLQAPRQVDETAFTVVPLAEATPEAWLRAHLPAGARLGYDPWLHTTASVSRFARAAEAAGGRLEPVGHNPLDAVWSDRPQPPAGRIRVQPESLAGESAATRLARLRDGLNDEKLDALLISDPHNMAWLFNIRGADVPHTPLALGYALVPRDGRPALFLDGRKLTAGAGAALAAVADVAPPAALEERLQQAAANGARVRIDQATGAAALSAIITEAGGVADVGEDPLTLMKARKNPVEIAGSRAAHLRDGAAVSRFLRWFDGAAAAGGVTEIDAVSALETFRRETNVLEDVSFPTISGAGPNGAIVHYRVTTATNAPVSDGMFLIDSGAQYADGTTDITRTIAVGEPDAEMRDRFTRVLKGHIAVATAVFPRGTWGAQIDSFARRPLWEAGLDFDHGTGHGVGSFLSVHEGPQRLSRLGNVALEPGMILSNEPGYYKAGCWGIRIENLLVVEERDIPGAERPMLGFETLTLAPIDLRLVEPSLLSDAEQAWLNAYHARVREELTPALVSDGERAWLAEATQAIVA</sequence>
<dbReference type="Proteomes" id="UP000294881">
    <property type="component" value="Unassembled WGS sequence"/>
</dbReference>
<dbReference type="RefSeq" id="WP_132010060.1">
    <property type="nucleotide sequence ID" value="NZ_JBHUNN010000002.1"/>
</dbReference>
<dbReference type="PANTHER" id="PTHR43763">
    <property type="entry name" value="XAA-PRO AMINOPEPTIDASE 1"/>
    <property type="match status" value="1"/>
</dbReference>
<dbReference type="InterPro" id="IPR033740">
    <property type="entry name" value="Pept_M24B"/>
</dbReference>
<dbReference type="Pfam" id="PF00557">
    <property type="entry name" value="Peptidase_M24"/>
    <property type="match status" value="1"/>
</dbReference>
<dbReference type="EMBL" id="SLWL01000016">
    <property type="protein sequence ID" value="TCO10004.1"/>
    <property type="molecule type" value="Genomic_DNA"/>
</dbReference>
<protein>
    <submittedName>
        <fullName evidence="7">Xaa-Pro aminopeptidase</fullName>
    </submittedName>
</protein>
<feature type="domain" description="Peptidase M24 C-terminal" evidence="6">
    <location>
        <begin position="546"/>
        <end position="607"/>
    </location>
</feature>
<dbReference type="InterPro" id="IPR050422">
    <property type="entry name" value="X-Pro_aminopeptidase_P"/>
</dbReference>
<gene>
    <name evidence="7" type="ORF">EV666_11638</name>
</gene>
<dbReference type="Gene3D" id="3.90.230.10">
    <property type="entry name" value="Creatinase/methionine aminopeptidase superfamily"/>
    <property type="match status" value="1"/>
</dbReference>
<keyword evidence="3" id="KW-0378">Hydrolase</keyword>
<evidence type="ECO:0000313" key="8">
    <source>
        <dbReference type="Proteomes" id="UP000294881"/>
    </source>
</evidence>
<evidence type="ECO:0000313" key="7">
    <source>
        <dbReference type="EMBL" id="TCO10004.1"/>
    </source>
</evidence>
<dbReference type="FunFam" id="3.90.230.10:FF:000009">
    <property type="entry name" value="xaa-Pro aminopeptidase 2"/>
    <property type="match status" value="1"/>
</dbReference>
<evidence type="ECO:0000256" key="3">
    <source>
        <dbReference type="ARBA" id="ARBA00022801"/>
    </source>
</evidence>
<dbReference type="InterPro" id="IPR036005">
    <property type="entry name" value="Creatinase/aminopeptidase-like"/>
</dbReference>
<dbReference type="Gene3D" id="3.40.350.10">
    <property type="entry name" value="Creatinase/prolidase N-terminal domain"/>
    <property type="match status" value="2"/>
</dbReference>
<dbReference type="GO" id="GO:0005737">
    <property type="term" value="C:cytoplasm"/>
    <property type="evidence" value="ECO:0007669"/>
    <property type="project" value="UniProtKB-ARBA"/>
</dbReference>
<evidence type="ECO:0000256" key="1">
    <source>
        <dbReference type="ARBA" id="ARBA00008766"/>
    </source>
</evidence>
<feature type="domain" description="Peptidase M24" evidence="4">
    <location>
        <begin position="327"/>
        <end position="537"/>
    </location>
</feature>
<name>A0A4R2GMI3_9HYPH</name>
<keyword evidence="8" id="KW-1185">Reference proteome</keyword>
<dbReference type="InterPro" id="IPR032416">
    <property type="entry name" value="Peptidase_M24_C"/>
</dbReference>
<accession>A0A4R2GMI3</accession>
<dbReference type="CDD" id="cd01085">
    <property type="entry name" value="APP"/>
    <property type="match status" value="1"/>
</dbReference>
<feature type="domain" description="Creatinase N-terminal" evidence="5">
    <location>
        <begin position="21"/>
        <end position="142"/>
    </location>
</feature>